<dbReference type="EC" id="2.7.13.3" evidence="2"/>
<dbReference type="Pfam" id="PF07730">
    <property type="entry name" value="HisKA_3"/>
    <property type="match status" value="1"/>
</dbReference>
<sequence length="366" mass="42720">MIYKIAINIITAINVFLYGMDNQHYFNKVSYPIVITLICISLSLDILYNVKYKEEKILLLNILYILLVSYIYPPSFILAMYMIIEYIEVRNYNKLNIMLVIFMYIFISLKMNLDYTNILLGVVSCISIYEIINHQQKVDKLEKYNFDLKEENFVLEERRKNDNKINCQSVESIKIEERNLISQKLHDKIGHTLAGSIMQLEALKIINQCDYKKGNVMLDNIIDNLRDGMDDIRNTLRRIKPEQGQININNLKLMLDKFTNKCNIDTNLKVEGDLNEINLVYWRAIIECINEVLTNSMKYSNGELINVEISVLNKIIRLYIKDNGCYQGDIKKGMGLLGIEERIVNLGGDVYFNNEDGFSNLIILKR</sequence>
<dbReference type="RefSeq" id="WP_153925744.1">
    <property type="nucleotide sequence ID" value="NZ_JACRWE010000001.1"/>
</dbReference>
<evidence type="ECO:0000256" key="6">
    <source>
        <dbReference type="ARBA" id="ARBA00022777"/>
    </source>
</evidence>
<evidence type="ECO:0000313" key="11">
    <source>
        <dbReference type="EMBL" id="MBC5995705.1"/>
    </source>
</evidence>
<evidence type="ECO:0000313" key="12">
    <source>
        <dbReference type="Proteomes" id="UP000609849"/>
    </source>
</evidence>
<keyword evidence="6" id="KW-0418">Kinase</keyword>
<feature type="transmembrane region" description="Helical" evidence="9">
    <location>
        <begin position="62"/>
        <end position="84"/>
    </location>
</feature>
<gene>
    <name evidence="11" type="ORF">H8923_02925</name>
</gene>
<dbReference type="Proteomes" id="UP000609849">
    <property type="component" value="Unassembled WGS sequence"/>
</dbReference>
<keyword evidence="4" id="KW-0808">Transferase</keyword>
<dbReference type="SUPFAM" id="SSF55874">
    <property type="entry name" value="ATPase domain of HSP90 chaperone/DNA topoisomerase II/histidine kinase"/>
    <property type="match status" value="1"/>
</dbReference>
<keyword evidence="3" id="KW-0597">Phosphoprotein</keyword>
<organism evidence="11 12">
    <name type="scientific">Romboutsia faecis</name>
    <dbReference type="NCBI Taxonomy" id="2764597"/>
    <lineage>
        <taxon>Bacteria</taxon>
        <taxon>Bacillati</taxon>
        <taxon>Bacillota</taxon>
        <taxon>Clostridia</taxon>
        <taxon>Peptostreptococcales</taxon>
        <taxon>Peptostreptococcaceae</taxon>
        <taxon>Romboutsia</taxon>
    </lineage>
</organism>
<dbReference type="PANTHER" id="PTHR24421">
    <property type="entry name" value="NITRATE/NITRITE SENSOR PROTEIN NARX-RELATED"/>
    <property type="match status" value="1"/>
</dbReference>
<reference evidence="11 12" key="1">
    <citation type="submission" date="2020-08" db="EMBL/GenBank/DDBJ databases">
        <authorList>
            <person name="Liu C."/>
            <person name="Sun Q."/>
        </authorList>
    </citation>
    <scope>NUCLEOTIDE SEQUENCE [LARGE SCALE GENOMIC DNA]</scope>
    <source>
        <strain evidence="11 12">NSJ-18</strain>
    </source>
</reference>
<dbReference type="Gene3D" id="3.30.565.10">
    <property type="entry name" value="Histidine kinase-like ATPase, C-terminal domain"/>
    <property type="match status" value="1"/>
</dbReference>
<feature type="domain" description="Signal transduction histidine kinase subgroup 3 dimerisation and phosphoacceptor" evidence="10">
    <location>
        <begin position="177"/>
        <end position="243"/>
    </location>
</feature>
<comment type="catalytic activity">
    <reaction evidence="1">
        <text>ATP + protein L-histidine = ADP + protein N-phospho-L-histidine.</text>
        <dbReference type="EC" id="2.7.13.3"/>
    </reaction>
</comment>
<protein>
    <recommendedName>
        <fullName evidence="2">histidine kinase</fullName>
        <ecNumber evidence="2">2.7.13.3</ecNumber>
    </recommendedName>
</protein>
<dbReference type="PANTHER" id="PTHR24421:SF10">
    <property type="entry name" value="NITRATE_NITRITE SENSOR PROTEIN NARQ"/>
    <property type="match status" value="1"/>
</dbReference>
<evidence type="ECO:0000256" key="9">
    <source>
        <dbReference type="SAM" id="Phobius"/>
    </source>
</evidence>
<keyword evidence="12" id="KW-1185">Reference proteome</keyword>
<keyword evidence="9" id="KW-0812">Transmembrane</keyword>
<dbReference type="Gene3D" id="1.20.5.1930">
    <property type="match status" value="1"/>
</dbReference>
<evidence type="ECO:0000259" key="10">
    <source>
        <dbReference type="Pfam" id="PF07730"/>
    </source>
</evidence>
<keyword evidence="9" id="KW-0472">Membrane</keyword>
<evidence type="ECO:0000256" key="4">
    <source>
        <dbReference type="ARBA" id="ARBA00022679"/>
    </source>
</evidence>
<name>A0ABR7JLK2_9FIRM</name>
<keyword evidence="9" id="KW-1133">Transmembrane helix</keyword>
<accession>A0ABR7JLK2</accession>
<keyword evidence="5" id="KW-0547">Nucleotide-binding</keyword>
<dbReference type="InterPro" id="IPR011712">
    <property type="entry name" value="Sig_transdc_His_kin_sub3_dim/P"/>
</dbReference>
<evidence type="ECO:0000256" key="5">
    <source>
        <dbReference type="ARBA" id="ARBA00022741"/>
    </source>
</evidence>
<comment type="caution">
    <text evidence="11">The sequence shown here is derived from an EMBL/GenBank/DDBJ whole genome shotgun (WGS) entry which is preliminary data.</text>
</comment>
<evidence type="ECO:0000256" key="2">
    <source>
        <dbReference type="ARBA" id="ARBA00012438"/>
    </source>
</evidence>
<proteinExistence type="predicted"/>
<dbReference type="InterPro" id="IPR050482">
    <property type="entry name" value="Sensor_HK_TwoCompSys"/>
</dbReference>
<dbReference type="InterPro" id="IPR036890">
    <property type="entry name" value="HATPase_C_sf"/>
</dbReference>
<feature type="transmembrane region" description="Helical" evidence="9">
    <location>
        <begin position="29"/>
        <end position="50"/>
    </location>
</feature>
<evidence type="ECO:0000256" key="7">
    <source>
        <dbReference type="ARBA" id="ARBA00022840"/>
    </source>
</evidence>
<feature type="transmembrane region" description="Helical" evidence="9">
    <location>
        <begin position="91"/>
        <end position="109"/>
    </location>
</feature>
<evidence type="ECO:0000256" key="8">
    <source>
        <dbReference type="ARBA" id="ARBA00023012"/>
    </source>
</evidence>
<dbReference type="EMBL" id="JACRWE010000001">
    <property type="protein sequence ID" value="MBC5995705.1"/>
    <property type="molecule type" value="Genomic_DNA"/>
</dbReference>
<keyword evidence="7" id="KW-0067">ATP-binding</keyword>
<evidence type="ECO:0000256" key="3">
    <source>
        <dbReference type="ARBA" id="ARBA00022553"/>
    </source>
</evidence>
<keyword evidence="8" id="KW-0902">Two-component regulatory system</keyword>
<evidence type="ECO:0000256" key="1">
    <source>
        <dbReference type="ARBA" id="ARBA00000085"/>
    </source>
</evidence>